<evidence type="ECO:0000256" key="6">
    <source>
        <dbReference type="ARBA" id="ARBA00023004"/>
    </source>
</evidence>
<dbReference type="Proteomes" id="UP000216063">
    <property type="component" value="Unassembled WGS sequence"/>
</dbReference>
<dbReference type="AlphaFoldDB" id="A0A255DFM7"/>
<evidence type="ECO:0000313" key="8">
    <source>
        <dbReference type="EMBL" id="OYN76045.1"/>
    </source>
</evidence>
<evidence type="ECO:0000256" key="2">
    <source>
        <dbReference type="ARBA" id="ARBA00005896"/>
    </source>
</evidence>
<feature type="domain" description="TauD/TfdA-like" evidence="7">
    <location>
        <begin position="23"/>
        <end position="274"/>
    </location>
</feature>
<keyword evidence="4 8" id="KW-0223">Dioxygenase</keyword>
<sequence length="295" mass="33349">MQLTTRPDEQAGIEVLHFDQAVATSDDIQLLRHHIYTDKVVVLKAQDLKPAAFVELGRHFGTPVSYYEPMYHHPENDLIFVSSNLTRPEGQIGVPKTGGFWHADYQFMPEPFAFTFFYPQKLPTGTRGTRFINMATAYERLSPRLKEAVAGTVSKHSARRYVKIRPSDVYRPVGDVLADIERVTPPQTWPTVLDHPATGERILYISEAFTYAIEDAHGNALPTSLLDELLDASGQLDESYEHPNIFVQTYEPGDLVLWDNRTLIHRALHNPTNEPTESYRVTVTDEYPLGAEVAA</sequence>
<dbReference type="Pfam" id="PF02668">
    <property type="entry name" value="TauD"/>
    <property type="match status" value="1"/>
</dbReference>
<evidence type="ECO:0000256" key="3">
    <source>
        <dbReference type="ARBA" id="ARBA00022723"/>
    </source>
</evidence>
<organism evidence="8 9">
    <name type="scientific">Mycolicibacterium sphagni</name>
    <dbReference type="NCBI Taxonomy" id="1786"/>
    <lineage>
        <taxon>Bacteria</taxon>
        <taxon>Bacillati</taxon>
        <taxon>Actinomycetota</taxon>
        <taxon>Actinomycetes</taxon>
        <taxon>Mycobacteriales</taxon>
        <taxon>Mycobacteriaceae</taxon>
        <taxon>Mycolicibacterium</taxon>
    </lineage>
</organism>
<dbReference type="InterPro" id="IPR042098">
    <property type="entry name" value="TauD-like_sf"/>
</dbReference>
<evidence type="ECO:0000313" key="9">
    <source>
        <dbReference type="Proteomes" id="UP000216063"/>
    </source>
</evidence>
<evidence type="ECO:0000259" key="7">
    <source>
        <dbReference type="Pfam" id="PF02668"/>
    </source>
</evidence>
<dbReference type="OrthoDB" id="581608at2"/>
<dbReference type="RefSeq" id="WP_094483510.1">
    <property type="nucleotide sequence ID" value="NZ_NOZR01000024.1"/>
</dbReference>
<accession>A0A255DFM7</accession>
<dbReference type="PANTHER" id="PTHR43779">
    <property type="entry name" value="DIOXYGENASE RV0097-RELATED"/>
    <property type="match status" value="1"/>
</dbReference>
<proteinExistence type="inferred from homology"/>
<dbReference type="PANTHER" id="PTHR43779:SF3">
    <property type="entry name" value="(3R)-3-[(CARBOXYMETHYL)AMINO]FATTY ACID OXYGENASE_DECARBOXYLASE"/>
    <property type="match status" value="1"/>
</dbReference>
<evidence type="ECO:0000256" key="1">
    <source>
        <dbReference type="ARBA" id="ARBA00001954"/>
    </source>
</evidence>
<evidence type="ECO:0000256" key="4">
    <source>
        <dbReference type="ARBA" id="ARBA00022964"/>
    </source>
</evidence>
<dbReference type="InterPro" id="IPR051178">
    <property type="entry name" value="TfdA_dioxygenase"/>
</dbReference>
<comment type="similarity">
    <text evidence="2">Belongs to the TfdA dioxygenase family.</text>
</comment>
<dbReference type="GO" id="GO:0051213">
    <property type="term" value="F:dioxygenase activity"/>
    <property type="evidence" value="ECO:0007669"/>
    <property type="project" value="UniProtKB-KW"/>
</dbReference>
<keyword evidence="5" id="KW-0560">Oxidoreductase</keyword>
<dbReference type="InterPro" id="IPR003819">
    <property type="entry name" value="TauD/TfdA-like"/>
</dbReference>
<dbReference type="EMBL" id="NOZR01000024">
    <property type="protein sequence ID" value="OYN76045.1"/>
    <property type="molecule type" value="Genomic_DNA"/>
</dbReference>
<keyword evidence="6" id="KW-0408">Iron</keyword>
<reference evidence="8 9" key="1">
    <citation type="submission" date="2017-07" db="EMBL/GenBank/DDBJ databases">
        <title>The new phylogeny of genus Mycobacterium.</title>
        <authorList>
            <person name="Tortoli E."/>
            <person name="Trovato A."/>
            <person name="Cirillo D.M."/>
        </authorList>
    </citation>
    <scope>NUCLEOTIDE SEQUENCE [LARGE SCALE GENOMIC DNA]</scope>
    <source>
        <strain evidence="8 9">ATCC 33027</strain>
    </source>
</reference>
<keyword evidence="9" id="KW-1185">Reference proteome</keyword>
<protein>
    <submittedName>
        <fullName evidence="8">Taurine catabolism dioxygenase</fullName>
    </submittedName>
</protein>
<dbReference type="Gene3D" id="3.60.130.10">
    <property type="entry name" value="Clavaminate synthase-like"/>
    <property type="match status" value="1"/>
</dbReference>
<name>A0A255DFM7_9MYCO</name>
<dbReference type="GO" id="GO:0046872">
    <property type="term" value="F:metal ion binding"/>
    <property type="evidence" value="ECO:0007669"/>
    <property type="project" value="UniProtKB-KW"/>
</dbReference>
<gene>
    <name evidence="8" type="ORF">CG716_23420</name>
</gene>
<comment type="cofactor">
    <cofactor evidence="1">
        <name>Fe(2+)</name>
        <dbReference type="ChEBI" id="CHEBI:29033"/>
    </cofactor>
</comment>
<evidence type="ECO:0000256" key="5">
    <source>
        <dbReference type="ARBA" id="ARBA00023002"/>
    </source>
</evidence>
<keyword evidence="3" id="KW-0479">Metal-binding</keyword>
<dbReference type="SUPFAM" id="SSF51197">
    <property type="entry name" value="Clavaminate synthase-like"/>
    <property type="match status" value="1"/>
</dbReference>
<comment type="caution">
    <text evidence="8">The sequence shown here is derived from an EMBL/GenBank/DDBJ whole genome shotgun (WGS) entry which is preliminary data.</text>
</comment>